<dbReference type="Proteomes" id="UP001501475">
    <property type="component" value="Unassembled WGS sequence"/>
</dbReference>
<dbReference type="InterPro" id="IPR033120">
    <property type="entry name" value="HOTDOG_ACOT"/>
</dbReference>
<dbReference type="SUPFAM" id="SSF54637">
    <property type="entry name" value="Thioesterase/thiol ester dehydrase-isomerase"/>
    <property type="match status" value="2"/>
</dbReference>
<dbReference type="Gene3D" id="3.10.129.10">
    <property type="entry name" value="Hotdog Thioesterase"/>
    <property type="match status" value="2"/>
</dbReference>
<reference evidence="5 6" key="1">
    <citation type="journal article" date="2019" name="Int. J. Syst. Evol. Microbiol.">
        <title>The Global Catalogue of Microorganisms (GCM) 10K type strain sequencing project: providing services to taxonomists for standard genome sequencing and annotation.</title>
        <authorList>
            <consortium name="The Broad Institute Genomics Platform"/>
            <consortium name="The Broad Institute Genome Sequencing Center for Infectious Disease"/>
            <person name="Wu L."/>
            <person name="Ma J."/>
        </authorList>
    </citation>
    <scope>NUCLEOTIDE SEQUENCE [LARGE SCALE GENOMIC DNA]</scope>
    <source>
        <strain evidence="5 6">JCM 15591</strain>
    </source>
</reference>
<gene>
    <name evidence="5" type="ORF">GCM10009810_31850</name>
</gene>
<proteinExistence type="inferred from homology"/>
<evidence type="ECO:0000259" key="4">
    <source>
        <dbReference type="PROSITE" id="PS51770"/>
    </source>
</evidence>
<feature type="domain" description="HotDog ACOT-type" evidence="4">
    <location>
        <begin position="6"/>
        <end position="118"/>
    </location>
</feature>
<dbReference type="InterPro" id="IPR040170">
    <property type="entry name" value="Cytosol_ACT"/>
</dbReference>
<dbReference type="PANTHER" id="PTHR11049:SF16">
    <property type="entry name" value="PROTEIN VDLD"/>
    <property type="match status" value="1"/>
</dbReference>
<organism evidence="5 6">
    <name type="scientific">Nostocoides vanveenii</name>
    <dbReference type="NCBI Taxonomy" id="330835"/>
    <lineage>
        <taxon>Bacteria</taxon>
        <taxon>Bacillati</taxon>
        <taxon>Actinomycetota</taxon>
        <taxon>Actinomycetes</taxon>
        <taxon>Micrococcales</taxon>
        <taxon>Intrasporangiaceae</taxon>
        <taxon>Nostocoides</taxon>
    </lineage>
</organism>
<comment type="caution">
    <text evidence="5">The sequence shown here is derived from an EMBL/GenBank/DDBJ whole genome shotgun (WGS) entry which is preliminary data.</text>
</comment>
<dbReference type="EMBL" id="BAAAPN010000090">
    <property type="protein sequence ID" value="GAA1771979.1"/>
    <property type="molecule type" value="Genomic_DNA"/>
</dbReference>
<keyword evidence="6" id="KW-1185">Reference proteome</keyword>
<evidence type="ECO:0000256" key="1">
    <source>
        <dbReference type="ARBA" id="ARBA00010458"/>
    </source>
</evidence>
<feature type="domain" description="HotDog ACOT-type" evidence="4">
    <location>
        <begin position="165"/>
        <end position="280"/>
    </location>
</feature>
<evidence type="ECO:0000313" key="6">
    <source>
        <dbReference type="Proteomes" id="UP001501475"/>
    </source>
</evidence>
<dbReference type="InterPro" id="IPR029069">
    <property type="entry name" value="HotDog_dom_sf"/>
</dbReference>
<dbReference type="RefSeq" id="WP_344067975.1">
    <property type="nucleotide sequence ID" value="NZ_BAAAPN010000090.1"/>
</dbReference>
<dbReference type="InterPro" id="IPR006683">
    <property type="entry name" value="Thioestr_dom"/>
</dbReference>
<evidence type="ECO:0000256" key="2">
    <source>
        <dbReference type="ARBA" id="ARBA00022801"/>
    </source>
</evidence>
<sequence>MSDRIPTSRVTLRFLAAPTDAGHSGSVSAGRVLEWIDKAGFAAAAGWSGAYCVTAYVGNVRFTRPVEVGDLVEATAEVVRTGRSSMDVIVTVSSGPPRTGELVEATRCLMVFVAVDGDGRPTPVPTFVPRSLGEELQQQWAARRAELRTLVEEAMQGQTYSEKGTAPRVTLRFLAAPTDVNWGGKVHGGIVMRWIDEAAHVLATQWAGDPSNVAIFTGGVRFYRPLRIGHLVEVEARLMHTGPHAMHIGVHVRSGDPAAGADALAETTYCRTVFVRINANRRALPTPTWVPVSDEDRALDAHALELSEIRKEFDARG</sequence>
<comment type="similarity">
    <text evidence="1">Belongs to the acyl coenzyme A hydrolase family.</text>
</comment>
<evidence type="ECO:0000313" key="5">
    <source>
        <dbReference type="EMBL" id="GAA1771979.1"/>
    </source>
</evidence>
<evidence type="ECO:0000256" key="3">
    <source>
        <dbReference type="PROSITE-ProRule" id="PRU01106"/>
    </source>
</evidence>
<dbReference type="Pfam" id="PF03061">
    <property type="entry name" value="4HBT"/>
    <property type="match status" value="2"/>
</dbReference>
<keyword evidence="2 3" id="KW-0378">Hydrolase</keyword>
<dbReference type="PROSITE" id="PS51770">
    <property type="entry name" value="HOTDOG_ACOT"/>
    <property type="match status" value="2"/>
</dbReference>
<accession>A0ABN2L323</accession>
<name>A0ABN2L323_9MICO</name>
<dbReference type="CDD" id="cd03442">
    <property type="entry name" value="BFIT_BACH"/>
    <property type="match status" value="2"/>
</dbReference>
<protein>
    <submittedName>
        <fullName evidence="5">Acyl-CoA thioesterase</fullName>
    </submittedName>
</protein>
<dbReference type="PANTHER" id="PTHR11049">
    <property type="entry name" value="ACYL COENZYME A THIOESTER HYDROLASE"/>
    <property type="match status" value="1"/>
</dbReference>